<reference evidence="1 2" key="1">
    <citation type="submission" date="2024-09" db="EMBL/GenBank/DDBJ databases">
        <authorList>
            <person name="Sun Q."/>
            <person name="Mori K."/>
        </authorList>
    </citation>
    <scope>NUCLEOTIDE SEQUENCE [LARGE SCALE GENOMIC DNA]</scope>
    <source>
        <strain evidence="1 2">CECT 8286</strain>
    </source>
</reference>
<protein>
    <recommendedName>
        <fullName evidence="3">DUF2541 family protein</fullName>
    </recommendedName>
</protein>
<comment type="caution">
    <text evidence="1">The sequence shown here is derived from an EMBL/GenBank/DDBJ whole genome shotgun (WGS) entry which is preliminary data.</text>
</comment>
<name>A0ABV5F448_9FLAO</name>
<evidence type="ECO:0000313" key="2">
    <source>
        <dbReference type="Proteomes" id="UP001589605"/>
    </source>
</evidence>
<organism evidence="1 2">
    <name type="scientific">Formosa undariae</name>
    <dbReference type="NCBI Taxonomy" id="1325436"/>
    <lineage>
        <taxon>Bacteria</taxon>
        <taxon>Pseudomonadati</taxon>
        <taxon>Bacteroidota</taxon>
        <taxon>Flavobacteriia</taxon>
        <taxon>Flavobacteriales</taxon>
        <taxon>Flavobacteriaceae</taxon>
        <taxon>Formosa</taxon>
    </lineage>
</organism>
<accession>A0ABV5F448</accession>
<keyword evidence="2" id="KW-1185">Reference proteome</keyword>
<evidence type="ECO:0000313" key="1">
    <source>
        <dbReference type="EMBL" id="MFB9054228.1"/>
    </source>
</evidence>
<sequence length="147" mass="16783">MKTYTKTILTAFVVCVFSIQFVSAQRIIRAPVAHNNNSRMGHWVNLGTTHANHTADHDKINIPGPFDYYRKIKFKVRDAPVNIQRMIVTYDGGAPEKINTRFDIPKNGESRVIDLRGGKRKLRSIEFWYDTKGILNGKADVTVYGMK</sequence>
<gene>
    <name evidence="1" type="ORF">ACFFVB_14165</name>
</gene>
<dbReference type="Proteomes" id="UP001589605">
    <property type="component" value="Unassembled WGS sequence"/>
</dbReference>
<evidence type="ECO:0008006" key="3">
    <source>
        <dbReference type="Google" id="ProtNLM"/>
    </source>
</evidence>
<proteinExistence type="predicted"/>
<dbReference type="EMBL" id="JBHMEZ010000012">
    <property type="protein sequence ID" value="MFB9054228.1"/>
    <property type="molecule type" value="Genomic_DNA"/>
</dbReference>
<dbReference type="RefSeq" id="WP_382383714.1">
    <property type="nucleotide sequence ID" value="NZ_JBHMEZ010000012.1"/>
</dbReference>